<comment type="caution">
    <text evidence="1">The sequence shown here is derived from an EMBL/GenBank/DDBJ whole genome shotgun (WGS) entry which is preliminary data.</text>
</comment>
<proteinExistence type="predicted"/>
<accession>A0A433RY32</accession>
<dbReference type="RefSeq" id="WP_126989250.1">
    <property type="nucleotide sequence ID" value="NZ_JTFC01000007.1"/>
</dbReference>
<dbReference type="CDD" id="cd07516">
    <property type="entry name" value="HAD_Pase"/>
    <property type="match status" value="1"/>
</dbReference>
<dbReference type="SFLD" id="SFLDG01140">
    <property type="entry name" value="C2.B:_Phosphomannomutase_and_P"/>
    <property type="match status" value="1"/>
</dbReference>
<sequence length="250" mass="27693">MTVRLLAIDVDGTLANSKGIVTERTRQVLHEAVARGLYVVISTGRSRSFLQCVSDQVALEQPLICNNGAEIWKNAAELLARRFMPVETGQEIIHIFKRYGVEHMWGNDEQGDFSPEMFQQVLQNPPMKLGAFFEDEHQLAAVRAEINALPDIEITSSDELNLEVMKYGTSKAHGLAELATEFSISLDDVMCFGDSYNDMEMFEECGTAVAMGNANDELKAMATYITATNDEDGVAQAIEQYVFAVQEPIA</sequence>
<dbReference type="InterPro" id="IPR036412">
    <property type="entry name" value="HAD-like_sf"/>
</dbReference>
<dbReference type="OrthoDB" id="9810101at2"/>
<dbReference type="PANTHER" id="PTHR10000:SF55">
    <property type="entry name" value="5-AMINO-6-(5-PHOSPHO-D-RIBITYLAMINO)URACIL PHOSPHATASE YCSE"/>
    <property type="match status" value="1"/>
</dbReference>
<reference evidence="1 2" key="1">
    <citation type="submission" date="2014-11" db="EMBL/GenBank/DDBJ databases">
        <title>Genome sequence and analysis of novel Kurthia sp.</title>
        <authorList>
            <person name="Lawson J.N."/>
            <person name="Gonzalez J.E."/>
            <person name="Rinauldi L."/>
            <person name="Xuan Z."/>
            <person name="Firman A."/>
            <person name="Shaddox L."/>
            <person name="Trudeau A."/>
            <person name="Shah S."/>
            <person name="Reiman D."/>
        </authorList>
    </citation>
    <scope>NUCLEOTIDE SEQUENCE [LARGE SCALE GENOMIC DNA]</scope>
    <source>
        <strain evidence="1 2">3B1D</strain>
    </source>
</reference>
<dbReference type="GO" id="GO:0016791">
    <property type="term" value="F:phosphatase activity"/>
    <property type="evidence" value="ECO:0007669"/>
    <property type="project" value="UniProtKB-ARBA"/>
</dbReference>
<dbReference type="GO" id="GO:0005829">
    <property type="term" value="C:cytosol"/>
    <property type="evidence" value="ECO:0007669"/>
    <property type="project" value="TreeGrafter"/>
</dbReference>
<dbReference type="PANTHER" id="PTHR10000">
    <property type="entry name" value="PHOSPHOSERINE PHOSPHATASE"/>
    <property type="match status" value="1"/>
</dbReference>
<dbReference type="InterPro" id="IPR023214">
    <property type="entry name" value="HAD_sf"/>
</dbReference>
<organism evidence="1 2">
    <name type="scientific">Candidatus Kurthia intestinigallinarum</name>
    <dbReference type="NCBI Taxonomy" id="1562256"/>
    <lineage>
        <taxon>Bacteria</taxon>
        <taxon>Bacillati</taxon>
        <taxon>Bacillota</taxon>
        <taxon>Bacilli</taxon>
        <taxon>Bacillales</taxon>
        <taxon>Caryophanaceae</taxon>
        <taxon>Kurthia</taxon>
    </lineage>
</organism>
<dbReference type="NCBIfam" id="TIGR01484">
    <property type="entry name" value="HAD-SF-IIB"/>
    <property type="match status" value="1"/>
</dbReference>
<protein>
    <submittedName>
        <fullName evidence="1">Hydrolase Cof</fullName>
    </submittedName>
</protein>
<name>A0A433RY32_9BACL</name>
<dbReference type="SUPFAM" id="SSF56784">
    <property type="entry name" value="HAD-like"/>
    <property type="match status" value="1"/>
</dbReference>
<evidence type="ECO:0000313" key="2">
    <source>
        <dbReference type="Proteomes" id="UP000288623"/>
    </source>
</evidence>
<dbReference type="SFLD" id="SFLDS00003">
    <property type="entry name" value="Haloacid_Dehalogenase"/>
    <property type="match status" value="1"/>
</dbReference>
<gene>
    <name evidence="1" type="ORF">QI30_01835</name>
</gene>
<dbReference type="EMBL" id="JTFC01000007">
    <property type="protein sequence ID" value="RUS58182.1"/>
    <property type="molecule type" value="Genomic_DNA"/>
</dbReference>
<dbReference type="GO" id="GO:0000287">
    <property type="term" value="F:magnesium ion binding"/>
    <property type="evidence" value="ECO:0007669"/>
    <property type="project" value="TreeGrafter"/>
</dbReference>
<keyword evidence="1" id="KW-0378">Hydrolase</keyword>
<evidence type="ECO:0000313" key="1">
    <source>
        <dbReference type="EMBL" id="RUS58182.1"/>
    </source>
</evidence>
<dbReference type="Gene3D" id="3.40.50.1000">
    <property type="entry name" value="HAD superfamily/HAD-like"/>
    <property type="match status" value="1"/>
</dbReference>
<dbReference type="Proteomes" id="UP000288623">
    <property type="component" value="Unassembled WGS sequence"/>
</dbReference>
<dbReference type="Pfam" id="PF08282">
    <property type="entry name" value="Hydrolase_3"/>
    <property type="match status" value="2"/>
</dbReference>
<dbReference type="Gene3D" id="3.30.1240.10">
    <property type="match status" value="1"/>
</dbReference>
<keyword evidence="2" id="KW-1185">Reference proteome</keyword>
<dbReference type="AlphaFoldDB" id="A0A433RY32"/>
<dbReference type="InterPro" id="IPR006379">
    <property type="entry name" value="HAD-SF_hydro_IIB"/>
</dbReference>